<organism evidence="6 7">
    <name type="scientific">Chloroflexus aurantiacus (strain ATCC 29366 / DSM 635 / J-10-fl)</name>
    <dbReference type="NCBI Taxonomy" id="324602"/>
    <lineage>
        <taxon>Bacteria</taxon>
        <taxon>Bacillati</taxon>
        <taxon>Chloroflexota</taxon>
        <taxon>Chloroflexia</taxon>
        <taxon>Chloroflexales</taxon>
        <taxon>Chloroflexineae</taxon>
        <taxon>Chloroflexaceae</taxon>
        <taxon>Chloroflexus</taxon>
    </lineage>
</organism>
<dbReference type="AlphaFoldDB" id="A9WB29"/>
<evidence type="ECO:0000256" key="3">
    <source>
        <dbReference type="ARBA" id="ARBA00022679"/>
    </source>
</evidence>
<dbReference type="InterPro" id="IPR001091">
    <property type="entry name" value="RM_Methyltransferase"/>
</dbReference>
<dbReference type="GO" id="GO:0003677">
    <property type="term" value="F:DNA binding"/>
    <property type="evidence" value="ECO:0007669"/>
    <property type="project" value="InterPro"/>
</dbReference>
<dbReference type="Gene3D" id="3.40.50.150">
    <property type="entry name" value="Vaccinia Virus protein VP39"/>
    <property type="match status" value="1"/>
</dbReference>
<evidence type="ECO:0000313" key="6">
    <source>
        <dbReference type="EMBL" id="ABY36822.1"/>
    </source>
</evidence>
<dbReference type="SUPFAM" id="SSF53335">
    <property type="entry name" value="S-adenosyl-L-methionine-dependent methyltransferases"/>
    <property type="match status" value="1"/>
</dbReference>
<gene>
    <name evidence="6" type="ordered locus">Caur_3639</name>
</gene>
<dbReference type="GO" id="GO:0008170">
    <property type="term" value="F:N-methyltransferase activity"/>
    <property type="evidence" value="ECO:0007669"/>
    <property type="project" value="InterPro"/>
</dbReference>
<dbReference type="REBASE" id="16892">
    <property type="entry name" value="M.CauJORF3639P"/>
</dbReference>
<dbReference type="GO" id="GO:0005737">
    <property type="term" value="C:cytoplasm"/>
    <property type="evidence" value="ECO:0000318"/>
    <property type="project" value="GO_Central"/>
</dbReference>
<dbReference type="STRING" id="324602.Caur_3639"/>
<dbReference type="GO" id="GO:0032259">
    <property type="term" value="P:methylation"/>
    <property type="evidence" value="ECO:0007669"/>
    <property type="project" value="UniProtKB-KW"/>
</dbReference>
<dbReference type="InParanoid" id="A9WB29"/>
<dbReference type="InterPro" id="IPR029063">
    <property type="entry name" value="SAM-dependent_MTases_sf"/>
</dbReference>
<dbReference type="EnsemblBacteria" id="ABY36822">
    <property type="protein sequence ID" value="ABY36822"/>
    <property type="gene ID" value="Caur_3639"/>
</dbReference>
<dbReference type="eggNOG" id="COG0863">
    <property type="taxonomic scope" value="Bacteria"/>
</dbReference>
<dbReference type="RefSeq" id="WP_012259475.1">
    <property type="nucleotide sequence ID" value="NC_010175.1"/>
</dbReference>
<dbReference type="InterPro" id="IPR002052">
    <property type="entry name" value="DNA_methylase_N6_adenine_CS"/>
</dbReference>
<keyword evidence="7" id="KW-1185">Reference proteome</keyword>
<accession>A9WB29</accession>
<dbReference type="HOGENOM" id="CLU_062784_0_0_0"/>
<reference evidence="7" key="1">
    <citation type="journal article" date="2011" name="BMC Genomics">
        <title>Complete genome sequence of the filamentous anoxygenic phototrophic bacterium Chloroflexus aurantiacus.</title>
        <authorList>
            <person name="Tang K.H."/>
            <person name="Barry K."/>
            <person name="Chertkov O."/>
            <person name="Dalin E."/>
            <person name="Han C.S."/>
            <person name="Hauser L.J."/>
            <person name="Honchak B.M."/>
            <person name="Karbach L.E."/>
            <person name="Land M.L."/>
            <person name="Lapidus A."/>
            <person name="Larimer F.W."/>
            <person name="Mikhailova N."/>
            <person name="Pitluck S."/>
            <person name="Pierson B.K."/>
            <person name="Blankenship R.E."/>
        </authorList>
    </citation>
    <scope>NUCLEOTIDE SEQUENCE [LARGE SCALE GENOMIC DNA]</scope>
    <source>
        <strain evidence="7">ATCC 29366 / DSM 635 / J-10-fl</strain>
    </source>
</reference>
<evidence type="ECO:0000259" key="5">
    <source>
        <dbReference type="Pfam" id="PF01555"/>
    </source>
</evidence>
<dbReference type="Proteomes" id="UP000002008">
    <property type="component" value="Chromosome"/>
</dbReference>
<dbReference type="PRINTS" id="PR00508">
    <property type="entry name" value="S21N4MTFRASE"/>
</dbReference>
<evidence type="ECO:0000256" key="2">
    <source>
        <dbReference type="ARBA" id="ARBA00022603"/>
    </source>
</evidence>
<evidence type="ECO:0000313" key="7">
    <source>
        <dbReference type="Proteomes" id="UP000002008"/>
    </source>
</evidence>
<dbReference type="PATRIC" id="fig|324602.8.peg.4093"/>
<keyword evidence="3" id="KW-0808">Transferase</keyword>
<protein>
    <recommendedName>
        <fullName evidence="4">Methyltransferase</fullName>
        <ecNumber evidence="4">2.1.1.-</ecNumber>
    </recommendedName>
</protein>
<dbReference type="Pfam" id="PF01555">
    <property type="entry name" value="N6_N4_Mtase"/>
    <property type="match status" value="1"/>
</dbReference>
<evidence type="ECO:0000256" key="4">
    <source>
        <dbReference type="RuleBase" id="RU362026"/>
    </source>
</evidence>
<sequence length="314" mass="35511">MSINYLEQTYTLNHEFHSFTKSVVIHADCFEWLSEVPGDSIHAIVTDPPYGVKEYDPEQLEKRSNGNGGIWRIPPSFDGHTRSPLPRFTALNPKERERIQHYFYEWARLALRVLRPGGHVFLASNVFLSQIVFTAIVQAGFEFRGQVVRLVRTLRGGDRPKNAEEEFPDVCSMPRGCYEPWGIFRKPIPDGMTVSECLRLFQTGGLRRKQDGNPFEDVIESERTPQKERAIANHPSLKPQSFLRQIVYASLPLGEGVVLDPFMGSGSTIAAAEAIGYAAIGIEKYREYYLMSLQSIPALSSLYTTGNQLSFQFS</sequence>
<dbReference type="EC" id="2.1.1.-" evidence="4"/>
<dbReference type="EMBL" id="CP000909">
    <property type="protein sequence ID" value="ABY36822.1"/>
    <property type="molecule type" value="Genomic_DNA"/>
</dbReference>
<comment type="similarity">
    <text evidence="1 4">Belongs to the N(4)/N(6)-methyltransferase family.</text>
</comment>
<name>A9WB29_CHLAA</name>
<evidence type="ECO:0000256" key="1">
    <source>
        <dbReference type="ARBA" id="ARBA00006594"/>
    </source>
</evidence>
<proteinExistence type="inferred from homology"/>
<dbReference type="GO" id="GO:0009007">
    <property type="term" value="F:site-specific DNA-methyltransferase (adenine-specific) activity"/>
    <property type="evidence" value="ECO:0000318"/>
    <property type="project" value="GO_Central"/>
</dbReference>
<dbReference type="InterPro" id="IPR002941">
    <property type="entry name" value="DNA_methylase_N4/N6"/>
</dbReference>
<dbReference type="PROSITE" id="PS00092">
    <property type="entry name" value="N6_MTASE"/>
    <property type="match status" value="1"/>
</dbReference>
<feature type="domain" description="DNA methylase N-4/N-6" evidence="5">
    <location>
        <begin position="41"/>
        <end position="291"/>
    </location>
</feature>
<dbReference type="KEGG" id="cau:Caur_3639"/>
<keyword evidence="2 6" id="KW-0489">Methyltransferase</keyword>